<organism evidence="6 7">
    <name type="scientific">Heterorhabditis bacteriophora</name>
    <name type="common">Entomopathogenic nematode worm</name>
    <dbReference type="NCBI Taxonomy" id="37862"/>
    <lineage>
        <taxon>Eukaryota</taxon>
        <taxon>Metazoa</taxon>
        <taxon>Ecdysozoa</taxon>
        <taxon>Nematoda</taxon>
        <taxon>Chromadorea</taxon>
        <taxon>Rhabditida</taxon>
        <taxon>Rhabditina</taxon>
        <taxon>Rhabditomorpha</taxon>
        <taxon>Strongyloidea</taxon>
        <taxon>Heterorhabditidae</taxon>
        <taxon>Heterorhabditis</taxon>
    </lineage>
</organism>
<dbReference type="PANTHER" id="PTHR10196:SF57">
    <property type="entry name" value="XYLULOSE KINASE"/>
    <property type="match status" value="1"/>
</dbReference>
<keyword evidence="6" id="KW-1185">Reference proteome</keyword>
<dbReference type="InterPro" id="IPR043129">
    <property type="entry name" value="ATPase_NBD"/>
</dbReference>
<dbReference type="GO" id="GO:0005997">
    <property type="term" value="P:xylulose metabolic process"/>
    <property type="evidence" value="ECO:0007669"/>
    <property type="project" value="TreeGrafter"/>
</dbReference>
<dbReference type="InterPro" id="IPR041426">
    <property type="entry name" value="Mos1_HTH"/>
</dbReference>
<evidence type="ECO:0000256" key="4">
    <source>
        <dbReference type="SAM" id="MobiDB-lite"/>
    </source>
</evidence>
<evidence type="ECO:0000313" key="6">
    <source>
        <dbReference type="Proteomes" id="UP000095283"/>
    </source>
</evidence>
<dbReference type="PANTHER" id="PTHR10196">
    <property type="entry name" value="SUGAR KINASE"/>
    <property type="match status" value="1"/>
</dbReference>
<dbReference type="Pfam" id="PF17906">
    <property type="entry name" value="HTH_48"/>
    <property type="match status" value="1"/>
</dbReference>
<evidence type="ECO:0000256" key="2">
    <source>
        <dbReference type="ARBA" id="ARBA00022679"/>
    </source>
</evidence>
<dbReference type="AlphaFoldDB" id="A0A1I7WAB9"/>
<protein>
    <submittedName>
        <fullName evidence="7">HTH_48 domain-containing protein</fullName>
    </submittedName>
</protein>
<accession>A0A1I7WAB9</accession>
<dbReference type="SUPFAM" id="SSF53067">
    <property type="entry name" value="Actin-like ATPase domain"/>
    <property type="match status" value="1"/>
</dbReference>
<dbReference type="GO" id="GO:0004856">
    <property type="term" value="F:D-xylulokinase activity"/>
    <property type="evidence" value="ECO:0007669"/>
    <property type="project" value="TreeGrafter"/>
</dbReference>
<name>A0A1I7WAB9_HETBA</name>
<dbReference type="Gene3D" id="3.30.420.40">
    <property type="match status" value="2"/>
</dbReference>
<keyword evidence="2" id="KW-0808">Transferase</keyword>
<reference evidence="7" key="1">
    <citation type="submission" date="2016-11" db="UniProtKB">
        <authorList>
            <consortium name="WormBaseParasite"/>
        </authorList>
    </citation>
    <scope>IDENTIFICATION</scope>
</reference>
<comment type="similarity">
    <text evidence="1">Belongs to the FGGY kinase family.</text>
</comment>
<feature type="domain" description="Mos1 transposase HTH" evidence="5">
    <location>
        <begin position="296"/>
        <end position="343"/>
    </location>
</feature>
<evidence type="ECO:0000256" key="3">
    <source>
        <dbReference type="ARBA" id="ARBA00022777"/>
    </source>
</evidence>
<evidence type="ECO:0000256" key="1">
    <source>
        <dbReference type="ARBA" id="ARBA00009156"/>
    </source>
</evidence>
<dbReference type="Proteomes" id="UP000095283">
    <property type="component" value="Unplaced"/>
</dbReference>
<evidence type="ECO:0000313" key="7">
    <source>
        <dbReference type="WBParaSite" id="Hba_01626"/>
    </source>
</evidence>
<dbReference type="Gene3D" id="1.10.10.1450">
    <property type="match status" value="1"/>
</dbReference>
<feature type="region of interest" description="Disordered" evidence="4">
    <location>
        <begin position="347"/>
        <end position="374"/>
    </location>
</feature>
<proteinExistence type="inferred from homology"/>
<dbReference type="WBParaSite" id="Hba_01626">
    <property type="protein sequence ID" value="Hba_01626"/>
    <property type="gene ID" value="Hba_01626"/>
</dbReference>
<evidence type="ECO:0000259" key="5">
    <source>
        <dbReference type="Pfam" id="PF17906"/>
    </source>
</evidence>
<sequence>MATITGSRAYHRFSGPQMKKILDQEASTWRITQRISVISSFACSLFLARIAPIDYTDASGMNIMDIQSCLWSEDCLQAIVNRKEKTTELKRKIGDPADPSIILGNISNYLVLRYGFNDECKILPFTGDNPASLAGLNLSINDIGISLGTSDTIFFTTMNYKPCMDAHVFSHISGRKNEFMALVCFKNGSITRERIRQVVGCSWEEYSSILEKTSPGNANNIGFYFDSDEIAPNVSKGDYRFKKKGEEYHRVKGFSAEDYVPAPKPILCTATHVDGGVVLFKYEVILREFMSLQTLHIRYCIIYEFQQEKNTAEACKSICSVLGEGVVSHRTCRYCFRRFKAEDFDVNDPQRPGTPRTAKTDALKSLLDGNPSQT</sequence>
<dbReference type="GO" id="GO:0005829">
    <property type="term" value="C:cytosol"/>
    <property type="evidence" value="ECO:0007669"/>
    <property type="project" value="TreeGrafter"/>
</dbReference>
<keyword evidence="3" id="KW-0418">Kinase</keyword>